<gene>
    <name evidence="1" type="ORF">EI545_11885</name>
</gene>
<sequence>MTRQPLVQAFLAASDVSLRAARVGRVAETVIERWDASVGRPGGEPARLPVCDWVGVALAGVQGPRAGLAVAFAGIEGQLAWARRGSADPSDAAFWNGHANAVILGPGGLETRDDLWVGVTVMAPGVRYADHHHAPEEVYLSLTPGEWWNAAMDWTDPGPNGFIYNPPGIAHAMRSGAGPFLALWYLPL</sequence>
<dbReference type="AlphaFoldDB" id="A0A3S8U7H0"/>
<dbReference type="GO" id="GO:0047869">
    <property type="term" value="F:dimethylpropiothetin dethiomethylase activity"/>
    <property type="evidence" value="ECO:0007669"/>
    <property type="project" value="InterPro"/>
</dbReference>
<dbReference type="OrthoDB" id="9083851at2"/>
<dbReference type="SUPFAM" id="SSF51182">
    <property type="entry name" value="RmlC-like cupins"/>
    <property type="match status" value="1"/>
</dbReference>
<dbReference type="EMBL" id="CP034328">
    <property type="protein sequence ID" value="AZL59479.1"/>
    <property type="molecule type" value="Genomic_DNA"/>
</dbReference>
<dbReference type="RefSeq" id="WP_125325674.1">
    <property type="nucleotide sequence ID" value="NZ_CP034328.1"/>
</dbReference>
<evidence type="ECO:0000313" key="1">
    <source>
        <dbReference type="EMBL" id="AZL59479.1"/>
    </source>
</evidence>
<proteinExistence type="predicted"/>
<reference evidence="1 2" key="1">
    <citation type="submission" date="2018-12" db="EMBL/GenBank/DDBJ databases">
        <title>Complete genome sequencing of Tabrizicola sp. K13M18.</title>
        <authorList>
            <person name="Bae J.-W."/>
        </authorList>
    </citation>
    <scope>NUCLEOTIDE SEQUENCE [LARGE SCALE GENOMIC DNA]</scope>
    <source>
        <strain evidence="1 2">K13M18</strain>
    </source>
</reference>
<dbReference type="InterPro" id="IPR031723">
    <property type="entry name" value="DMSP_lyase"/>
</dbReference>
<dbReference type="InterPro" id="IPR011051">
    <property type="entry name" value="RmlC_Cupin_sf"/>
</dbReference>
<name>A0A3S8U7H0_9RHOB</name>
<dbReference type="Proteomes" id="UP000282002">
    <property type="component" value="Chromosome"/>
</dbReference>
<evidence type="ECO:0000313" key="2">
    <source>
        <dbReference type="Proteomes" id="UP000282002"/>
    </source>
</evidence>
<dbReference type="KEGG" id="taw:EI545_11885"/>
<organism evidence="1 2">
    <name type="scientific">Tabrizicola piscis</name>
    <dbReference type="NCBI Taxonomy" id="2494374"/>
    <lineage>
        <taxon>Bacteria</taxon>
        <taxon>Pseudomonadati</taxon>
        <taxon>Pseudomonadota</taxon>
        <taxon>Alphaproteobacteria</taxon>
        <taxon>Rhodobacterales</taxon>
        <taxon>Paracoccaceae</taxon>
        <taxon>Tabrizicola</taxon>
    </lineage>
</organism>
<accession>A0A3S8U7H0</accession>
<dbReference type="InterPro" id="IPR014710">
    <property type="entry name" value="RmlC-like_jellyroll"/>
</dbReference>
<protein>
    <submittedName>
        <fullName evidence="1">Transcriptional regulator</fullName>
    </submittedName>
</protein>
<dbReference type="Gene3D" id="2.60.120.10">
    <property type="entry name" value="Jelly Rolls"/>
    <property type="match status" value="1"/>
</dbReference>
<dbReference type="Pfam" id="PF16867">
    <property type="entry name" value="DMSP_lyase"/>
    <property type="match status" value="1"/>
</dbReference>
<keyword evidence="2" id="KW-1185">Reference proteome</keyword>